<dbReference type="InterPro" id="IPR019998">
    <property type="entry name" value="Membr_insert_YidC"/>
</dbReference>
<dbReference type="PANTHER" id="PTHR12428:SF65">
    <property type="entry name" value="CYTOCHROME C OXIDASE ASSEMBLY PROTEIN COX18, MITOCHONDRIAL"/>
    <property type="match status" value="1"/>
</dbReference>
<evidence type="ECO:0000256" key="10">
    <source>
        <dbReference type="ARBA" id="ARBA00023186"/>
    </source>
</evidence>
<dbReference type="AlphaFoldDB" id="A0A1I1LJW3"/>
<feature type="compositionally biased region" description="Polar residues" evidence="14">
    <location>
        <begin position="575"/>
        <end position="584"/>
    </location>
</feature>
<evidence type="ECO:0000313" key="18">
    <source>
        <dbReference type="Proteomes" id="UP000199514"/>
    </source>
</evidence>
<evidence type="ECO:0000256" key="8">
    <source>
        <dbReference type="ARBA" id="ARBA00022989"/>
    </source>
</evidence>
<keyword evidence="4 13" id="KW-0813">Transport</keyword>
<keyword evidence="10 13" id="KW-0143">Chaperone</keyword>
<dbReference type="PANTHER" id="PTHR12428">
    <property type="entry name" value="OXA1"/>
    <property type="match status" value="1"/>
</dbReference>
<evidence type="ECO:0000256" key="1">
    <source>
        <dbReference type="ARBA" id="ARBA00004429"/>
    </source>
</evidence>
<dbReference type="Pfam" id="PF02096">
    <property type="entry name" value="60KD_IMP"/>
    <property type="match status" value="1"/>
</dbReference>
<evidence type="ECO:0000259" key="16">
    <source>
        <dbReference type="Pfam" id="PF14849"/>
    </source>
</evidence>
<dbReference type="InterPro" id="IPR038221">
    <property type="entry name" value="YidC_periplasmic_sf"/>
</dbReference>
<dbReference type="NCBIfam" id="NF002356">
    <property type="entry name" value="PRK01318.2-3"/>
    <property type="match status" value="1"/>
</dbReference>
<comment type="function">
    <text evidence="13">Required for the insertion and/or proper folding and/or complex formation of integral membrane proteins into the membrane. Involved in integration of membrane proteins that insert both dependently and independently of the Sec translocase complex, as well as at least some lipoproteins. Aids folding of multispanning membrane proteins.</text>
</comment>
<dbReference type="HAMAP" id="MF_01810">
    <property type="entry name" value="YidC_type1"/>
    <property type="match status" value="1"/>
</dbReference>
<evidence type="ECO:0000256" key="14">
    <source>
        <dbReference type="SAM" id="MobiDB-lite"/>
    </source>
</evidence>
<accession>A0A1I1LJW3</accession>
<keyword evidence="9 13" id="KW-0472">Membrane</keyword>
<evidence type="ECO:0000313" key="17">
    <source>
        <dbReference type="EMBL" id="SFC69770.1"/>
    </source>
</evidence>
<evidence type="ECO:0000256" key="13">
    <source>
        <dbReference type="HAMAP-Rule" id="MF_01810"/>
    </source>
</evidence>
<keyword evidence="5 13" id="KW-1003">Cell membrane</keyword>
<dbReference type="Proteomes" id="UP000199514">
    <property type="component" value="Unassembled WGS sequence"/>
</dbReference>
<dbReference type="STRING" id="927664.SAMN05421780_108130"/>
<feature type="domain" description="Membrane insertase YidC/Oxa/ALB C-terminal" evidence="15">
    <location>
        <begin position="361"/>
        <end position="553"/>
    </location>
</feature>
<evidence type="ECO:0000256" key="4">
    <source>
        <dbReference type="ARBA" id="ARBA00022448"/>
    </source>
</evidence>
<dbReference type="OrthoDB" id="9780552at2"/>
<dbReference type="InterPro" id="IPR001708">
    <property type="entry name" value="YidC/ALB3/OXA1/COX18"/>
</dbReference>
<organism evidence="17 18">
    <name type="scientific">Flexibacter flexilis DSM 6793</name>
    <dbReference type="NCBI Taxonomy" id="927664"/>
    <lineage>
        <taxon>Bacteria</taxon>
        <taxon>Pseudomonadati</taxon>
        <taxon>Bacteroidota</taxon>
        <taxon>Cytophagia</taxon>
        <taxon>Cytophagales</taxon>
        <taxon>Flexibacteraceae</taxon>
        <taxon>Flexibacter</taxon>
    </lineage>
</organism>
<sequence>MDRNQLTGLLLIFLMLLVYFQFIAPKPEELPEVKNKISADSLAAVRAAAPALPASDQALSDSALKAKYSVAYGEFTPALRGEEKKVVLENKDIRVTLSTLGGKITSVLLKNYKTYDQKPLLLTEKNNSSCNLQLPTAAGNIDLSKLYFVAQNTSANAAAFRLEVAQGRFVEQTYSLGAEGFTLDYDLKVNGISLNQPARLVWQERLKNFEKDPEQSRNAATINYLAADGFDHLSATASGEEKEDVTAVKWVAFKQKFFNMALVSEGAPFEKGEVRTNITSAISNNYIKTAEATLFIPAADLNAGKANFKYYFGPNQYSILKSTEIEDFSKNVELGLPVINWINRFVVIPVFHLLEKSISNYGIIIVILVLLIKLVLFPLSYKSYVSMAKMKVLKPELDEIKEKHGDDMAAAQQDQMKLYGQVGVSPFSGCIPLLLQMPVLLAMFNFFPNSIELRQQAFLWAGDLSVYDSILDLPFKIPSYGSHVSLFTILMTASTLVLTWFNNQTSTVAGPMQYMSYIMPVVFMFILNSLPAGLSFYYLVSNVVSIGQQMLIRNFVDEGAIRRKLDETREKNANKPKSSFQQRIEQAMRNADQAKKSQK</sequence>
<dbReference type="PRINTS" id="PR00701">
    <property type="entry name" value="60KDINNERMP"/>
</dbReference>
<comment type="subcellular location">
    <subcellularLocation>
        <location evidence="1">Cell inner membrane</location>
        <topology evidence="1">Multi-pass membrane protein</topology>
    </subcellularLocation>
    <subcellularLocation>
        <location evidence="13">Cell membrane</location>
        <topology evidence="13">Multi-pass membrane protein</topology>
    </subcellularLocation>
</comment>
<name>A0A1I1LJW3_9BACT</name>
<dbReference type="Gene3D" id="2.70.98.90">
    <property type="match status" value="1"/>
</dbReference>
<dbReference type="EMBL" id="FOLE01000008">
    <property type="protein sequence ID" value="SFC69770.1"/>
    <property type="molecule type" value="Genomic_DNA"/>
</dbReference>
<feature type="transmembrane region" description="Helical" evidence="13">
    <location>
        <begin position="426"/>
        <end position="447"/>
    </location>
</feature>
<reference evidence="17 18" key="1">
    <citation type="submission" date="2016-10" db="EMBL/GenBank/DDBJ databases">
        <authorList>
            <person name="de Groot N.N."/>
        </authorList>
    </citation>
    <scope>NUCLEOTIDE SEQUENCE [LARGE SCALE GENOMIC DNA]</scope>
    <source>
        <strain evidence="17 18">DSM 6793</strain>
    </source>
</reference>
<feature type="region of interest" description="Disordered" evidence="14">
    <location>
        <begin position="567"/>
        <end position="599"/>
    </location>
</feature>
<dbReference type="RefSeq" id="WP_091514031.1">
    <property type="nucleotide sequence ID" value="NZ_FOLE01000008.1"/>
</dbReference>
<protein>
    <recommendedName>
        <fullName evidence="3 13">Membrane protein insertase YidC</fullName>
    </recommendedName>
    <alternativeName>
        <fullName evidence="12 13">Foldase YidC</fullName>
    </alternativeName>
    <alternativeName>
        <fullName evidence="11 13">Membrane integrase YidC</fullName>
    </alternativeName>
    <alternativeName>
        <fullName evidence="13">Membrane protein YidC</fullName>
    </alternativeName>
</protein>
<feature type="transmembrane region" description="Helical" evidence="13">
    <location>
        <begin position="514"/>
        <end position="540"/>
    </location>
</feature>
<feature type="transmembrane region" description="Helical" evidence="13">
    <location>
        <begin position="484"/>
        <end position="502"/>
    </location>
</feature>
<evidence type="ECO:0000256" key="6">
    <source>
        <dbReference type="ARBA" id="ARBA00022692"/>
    </source>
</evidence>
<dbReference type="NCBIfam" id="TIGR03593">
    <property type="entry name" value="yidC_nterm"/>
    <property type="match status" value="1"/>
</dbReference>
<keyword evidence="6 13" id="KW-0812">Transmembrane</keyword>
<evidence type="ECO:0000259" key="15">
    <source>
        <dbReference type="Pfam" id="PF02096"/>
    </source>
</evidence>
<evidence type="ECO:0000256" key="3">
    <source>
        <dbReference type="ARBA" id="ARBA00015325"/>
    </source>
</evidence>
<dbReference type="NCBIfam" id="TIGR03592">
    <property type="entry name" value="yidC_oxa1_cterm"/>
    <property type="match status" value="1"/>
</dbReference>
<keyword evidence="18" id="KW-1185">Reference proteome</keyword>
<comment type="subunit">
    <text evidence="13">Interacts with the Sec translocase complex via SecD. Specifically interacts with transmembrane segments of nascent integral membrane proteins during membrane integration.</text>
</comment>
<gene>
    <name evidence="13" type="primary">yidC</name>
    <name evidence="17" type="ORF">SAMN05421780_108130</name>
</gene>
<dbReference type="GO" id="GO:0051205">
    <property type="term" value="P:protein insertion into membrane"/>
    <property type="evidence" value="ECO:0007669"/>
    <property type="project" value="TreeGrafter"/>
</dbReference>
<proteinExistence type="inferred from homology"/>
<keyword evidence="8 13" id="KW-1133">Transmembrane helix</keyword>
<dbReference type="InterPro" id="IPR028053">
    <property type="entry name" value="Membr_insert_YidC_N"/>
</dbReference>
<dbReference type="GO" id="GO:0005886">
    <property type="term" value="C:plasma membrane"/>
    <property type="evidence" value="ECO:0007669"/>
    <property type="project" value="UniProtKB-SubCell"/>
</dbReference>
<dbReference type="InterPro" id="IPR028055">
    <property type="entry name" value="YidC/Oxa/ALB_C"/>
</dbReference>
<feature type="transmembrane region" description="Helical" evidence="13">
    <location>
        <begin position="361"/>
        <end position="381"/>
    </location>
</feature>
<dbReference type="InterPro" id="IPR047196">
    <property type="entry name" value="YidC_ALB_C"/>
</dbReference>
<dbReference type="GO" id="GO:0032977">
    <property type="term" value="F:membrane insertase activity"/>
    <property type="evidence" value="ECO:0007669"/>
    <property type="project" value="InterPro"/>
</dbReference>
<evidence type="ECO:0000256" key="11">
    <source>
        <dbReference type="ARBA" id="ARBA00033245"/>
    </source>
</evidence>
<dbReference type="CDD" id="cd19961">
    <property type="entry name" value="EcYidC-like_peri"/>
    <property type="match status" value="1"/>
</dbReference>
<evidence type="ECO:0000256" key="9">
    <source>
        <dbReference type="ARBA" id="ARBA00023136"/>
    </source>
</evidence>
<evidence type="ECO:0000256" key="2">
    <source>
        <dbReference type="ARBA" id="ARBA00010527"/>
    </source>
</evidence>
<evidence type="ECO:0000256" key="7">
    <source>
        <dbReference type="ARBA" id="ARBA00022927"/>
    </source>
</evidence>
<feature type="domain" description="Membrane insertase YidC N-terminal" evidence="16">
    <location>
        <begin position="86"/>
        <end position="346"/>
    </location>
</feature>
<keyword evidence="7 13" id="KW-0653">Protein transport</keyword>
<evidence type="ECO:0000256" key="12">
    <source>
        <dbReference type="ARBA" id="ARBA00033342"/>
    </source>
</evidence>
<dbReference type="GO" id="GO:0015031">
    <property type="term" value="P:protein transport"/>
    <property type="evidence" value="ECO:0007669"/>
    <property type="project" value="UniProtKB-KW"/>
</dbReference>
<dbReference type="CDD" id="cd20070">
    <property type="entry name" value="5TM_YidC_Alb3"/>
    <property type="match status" value="1"/>
</dbReference>
<comment type="similarity">
    <text evidence="2 13">Belongs to the OXA1/ALB3/YidC family. Type 1 subfamily.</text>
</comment>
<dbReference type="Pfam" id="PF14849">
    <property type="entry name" value="YidC_periplas"/>
    <property type="match status" value="1"/>
</dbReference>
<evidence type="ECO:0000256" key="5">
    <source>
        <dbReference type="ARBA" id="ARBA00022475"/>
    </source>
</evidence>